<dbReference type="SUPFAM" id="SSF46934">
    <property type="entry name" value="UBA-like"/>
    <property type="match status" value="1"/>
</dbReference>
<dbReference type="Pfam" id="PF03556">
    <property type="entry name" value="Cullin_binding"/>
    <property type="match status" value="1"/>
</dbReference>
<dbReference type="InterPro" id="IPR014764">
    <property type="entry name" value="DCN-prot"/>
</dbReference>
<sequence>MEKEFMNLTGCKYSVAQQYLRRNGGRVEYALNDYYDHVDAIGGMRQSYSPRLVGIFEKYTTVGQATQWDTTGLIRYIEDLGVSIEDPLALCLAEMLCIKDLTKPLSREQFLDAWTDQCCDTLDQMRAHLQTLEARLETDKDYFKSIYLYIFPLNADETTHHMPKDVAVEYWNILFKTKKYALKVSDSRIESWLAFINAGESDPRRQNISWDTWRMFYKFVEQYPDDNSLKDTYDEMASWPLLIDEYYEYLEDNNI</sequence>
<comment type="function">
    <text evidence="2">Neddylation of cullins play an essential role in the regulation of SCF-type complexes activity.</text>
</comment>
<dbReference type="PANTHER" id="PTHR12281">
    <property type="entry name" value="RP42 RELATED"/>
    <property type="match status" value="1"/>
</dbReference>
<dbReference type="Proteomes" id="UP000065495">
    <property type="component" value="Chromosome 5"/>
</dbReference>
<organism evidence="4 5">
    <name type="scientific">Kluyveromyces marxianus (strain DMKU3-1042 / BCC 29191 / NBRC 104275)</name>
    <name type="common">Yeast</name>
    <name type="synonym">Candida kefyr</name>
    <dbReference type="NCBI Taxonomy" id="1003335"/>
    <lineage>
        <taxon>Eukaryota</taxon>
        <taxon>Fungi</taxon>
        <taxon>Dikarya</taxon>
        <taxon>Ascomycota</taxon>
        <taxon>Saccharomycotina</taxon>
        <taxon>Saccharomycetes</taxon>
        <taxon>Saccharomycetales</taxon>
        <taxon>Saccharomycetaceae</taxon>
        <taxon>Kluyveromyces</taxon>
    </lineage>
</organism>
<dbReference type="Pfam" id="PF14555">
    <property type="entry name" value="UBA_4"/>
    <property type="match status" value="1"/>
</dbReference>
<dbReference type="RefSeq" id="XP_022676944.1">
    <property type="nucleotide sequence ID" value="XM_022820486.1"/>
</dbReference>
<dbReference type="AlphaFoldDB" id="W0TG89"/>
<dbReference type="GO" id="GO:0032182">
    <property type="term" value="F:ubiquitin-like protein binding"/>
    <property type="evidence" value="ECO:0007669"/>
    <property type="project" value="TreeGrafter"/>
</dbReference>
<dbReference type="PROSITE" id="PS51229">
    <property type="entry name" value="DCUN1"/>
    <property type="match status" value="1"/>
</dbReference>
<keyword evidence="1" id="KW-0833">Ubl conjugation pathway</keyword>
<name>W0TG89_KLUMD</name>
<evidence type="ECO:0000259" key="3">
    <source>
        <dbReference type="PROSITE" id="PS51229"/>
    </source>
</evidence>
<dbReference type="Gene3D" id="1.10.238.10">
    <property type="entry name" value="EF-hand"/>
    <property type="match status" value="1"/>
</dbReference>
<feature type="domain" description="DCUN1" evidence="3">
    <location>
        <begin position="47"/>
        <end position="251"/>
    </location>
</feature>
<reference evidence="4 5" key="1">
    <citation type="journal article" date="2015" name="Biotechnol. Biofuels">
        <title>Genetic basis of the highly efficient yeast Kluyveromyces marxianus: complete genome sequence and transcriptome analyses.</title>
        <authorList>
            <person name="Lertwattanasakul N."/>
            <person name="Kosaka T."/>
            <person name="Hosoyama A."/>
            <person name="Suzuki Y."/>
            <person name="Rodrussamee N."/>
            <person name="Matsutani M."/>
            <person name="Murata M."/>
            <person name="Fujimoto N."/>
            <person name="Suprayogi"/>
            <person name="Tsuchikane K."/>
            <person name="Limtong S."/>
            <person name="Fujita N."/>
            <person name="Yamada M."/>
        </authorList>
    </citation>
    <scope>NUCLEOTIDE SEQUENCE [LARGE SCALE GENOMIC DNA]</scope>
    <source>
        <strain evidence="5">DMKU3-1042 / BCC 29191 / NBRC 104275</strain>
    </source>
</reference>
<dbReference type="EMBL" id="AP012217">
    <property type="protein sequence ID" value="BAO41139.2"/>
    <property type="molecule type" value="Genomic_DNA"/>
</dbReference>
<dbReference type="OrthoDB" id="27198at2759"/>
<proteinExistence type="predicted"/>
<evidence type="ECO:0000256" key="2">
    <source>
        <dbReference type="RuleBase" id="RU410713"/>
    </source>
</evidence>
<accession>W0TG89</accession>
<protein>
    <recommendedName>
        <fullName evidence="2">Defective in cullin neddylation protein</fullName>
    </recommendedName>
</protein>
<dbReference type="GO" id="GO:0031624">
    <property type="term" value="F:ubiquitin conjugating enzyme binding"/>
    <property type="evidence" value="ECO:0007669"/>
    <property type="project" value="TreeGrafter"/>
</dbReference>
<dbReference type="GeneID" id="34717086"/>
<evidence type="ECO:0000313" key="5">
    <source>
        <dbReference type="Proteomes" id="UP000065495"/>
    </source>
</evidence>
<dbReference type="InterPro" id="IPR009060">
    <property type="entry name" value="UBA-like_sf"/>
</dbReference>
<dbReference type="Gene3D" id="1.10.238.200">
    <property type="entry name" value="Cullin, PONY binding domain"/>
    <property type="match status" value="1"/>
</dbReference>
<evidence type="ECO:0000313" key="4">
    <source>
        <dbReference type="EMBL" id="BAO41139.2"/>
    </source>
</evidence>
<dbReference type="KEGG" id="kmx:KLMA_50485"/>
<evidence type="ECO:0000256" key="1">
    <source>
        <dbReference type="ARBA" id="ARBA00022786"/>
    </source>
</evidence>
<dbReference type="InterPro" id="IPR042460">
    <property type="entry name" value="DCN1-like_PONY"/>
</dbReference>
<dbReference type="GO" id="GO:0097602">
    <property type="term" value="F:cullin family protein binding"/>
    <property type="evidence" value="ECO:0007669"/>
    <property type="project" value="TreeGrafter"/>
</dbReference>
<dbReference type="VEuPathDB" id="FungiDB:KLMA_50485"/>
<dbReference type="InterPro" id="IPR005176">
    <property type="entry name" value="PONY_dom"/>
</dbReference>
<gene>
    <name evidence="4" type="primary">DCN1</name>
    <name evidence="4" type="ORF">KLMA_50485</name>
</gene>
<dbReference type="GO" id="GO:0045116">
    <property type="term" value="P:protein neddylation"/>
    <property type="evidence" value="ECO:0007669"/>
    <property type="project" value="TreeGrafter"/>
</dbReference>
<dbReference type="Gene3D" id="1.10.8.10">
    <property type="entry name" value="DNA helicase RuvA subunit, C-terminal domain"/>
    <property type="match status" value="1"/>
</dbReference>
<dbReference type="PANTHER" id="PTHR12281:SF31">
    <property type="entry name" value="DCN1-LIKE PROTEIN 3"/>
    <property type="match status" value="1"/>
</dbReference>
<dbReference type="GO" id="GO:0000151">
    <property type="term" value="C:ubiquitin ligase complex"/>
    <property type="evidence" value="ECO:0007669"/>
    <property type="project" value="TreeGrafter"/>
</dbReference>